<keyword evidence="1" id="KW-0812">Transmembrane</keyword>
<reference evidence="2 3" key="1">
    <citation type="journal article" date="2016" name="Nat. Commun.">
        <title>Thousands of microbial genomes shed light on interconnected biogeochemical processes in an aquifer system.</title>
        <authorList>
            <person name="Anantharaman K."/>
            <person name="Brown C.T."/>
            <person name="Hug L.A."/>
            <person name="Sharon I."/>
            <person name="Castelle C.J."/>
            <person name="Probst A.J."/>
            <person name="Thomas B.C."/>
            <person name="Singh A."/>
            <person name="Wilkins M.J."/>
            <person name="Karaoz U."/>
            <person name="Brodie E.L."/>
            <person name="Williams K.H."/>
            <person name="Hubbard S.S."/>
            <person name="Banfield J.F."/>
        </authorList>
    </citation>
    <scope>NUCLEOTIDE SEQUENCE [LARGE SCALE GENOMIC DNA]</scope>
</reference>
<organism evidence="2 3">
    <name type="scientific">Candidatus Roizmanbacteria bacterium RIFCSPHIGHO2_12_FULL_33_9</name>
    <dbReference type="NCBI Taxonomy" id="1802045"/>
    <lineage>
        <taxon>Bacteria</taxon>
        <taxon>Candidatus Roizmaniibacteriota</taxon>
    </lineage>
</organism>
<evidence type="ECO:0000256" key="1">
    <source>
        <dbReference type="SAM" id="Phobius"/>
    </source>
</evidence>
<name>A0A1F7HIE3_9BACT</name>
<dbReference type="EMBL" id="MFZV01000033">
    <property type="protein sequence ID" value="OGK30998.1"/>
    <property type="molecule type" value="Genomic_DNA"/>
</dbReference>
<keyword evidence="1" id="KW-0472">Membrane</keyword>
<protein>
    <recommendedName>
        <fullName evidence="4">Cell division protein FtsL</fullName>
    </recommendedName>
</protein>
<accession>A0A1F7HIE3</accession>
<sequence>MRHKKKSYPQSQNKDLVSKIKRIFLIVILVFLFFSLTKNLFDYRKTISFYQSFKEEYEKEKKRKITLETNILKSKDPYEVEKILRNKLNLLKEGEIAIIIPKATPTLKVEKIKKQIYIQWFEALF</sequence>
<evidence type="ECO:0008006" key="4">
    <source>
        <dbReference type="Google" id="ProtNLM"/>
    </source>
</evidence>
<keyword evidence="1" id="KW-1133">Transmembrane helix</keyword>
<dbReference type="Proteomes" id="UP000177199">
    <property type="component" value="Unassembled WGS sequence"/>
</dbReference>
<dbReference type="AlphaFoldDB" id="A0A1F7HIE3"/>
<evidence type="ECO:0000313" key="3">
    <source>
        <dbReference type="Proteomes" id="UP000177199"/>
    </source>
</evidence>
<dbReference type="InterPro" id="IPR007060">
    <property type="entry name" value="FtsL/DivIC"/>
</dbReference>
<evidence type="ECO:0000313" key="2">
    <source>
        <dbReference type="EMBL" id="OGK30998.1"/>
    </source>
</evidence>
<proteinExistence type="predicted"/>
<feature type="transmembrane region" description="Helical" evidence="1">
    <location>
        <begin position="20"/>
        <end position="41"/>
    </location>
</feature>
<comment type="caution">
    <text evidence="2">The sequence shown here is derived from an EMBL/GenBank/DDBJ whole genome shotgun (WGS) entry which is preliminary data.</text>
</comment>
<dbReference type="Pfam" id="PF04977">
    <property type="entry name" value="DivIC"/>
    <property type="match status" value="1"/>
</dbReference>
<gene>
    <name evidence="2" type="ORF">A3F29_02505</name>
</gene>